<feature type="region of interest" description="Disordered" evidence="1">
    <location>
        <begin position="32"/>
        <end position="117"/>
    </location>
</feature>
<feature type="compositionally biased region" description="Polar residues" evidence="1">
    <location>
        <begin position="106"/>
        <end position="117"/>
    </location>
</feature>
<keyword evidence="2" id="KW-0732">Signal</keyword>
<comment type="caution">
    <text evidence="3">The sequence shown here is derived from an EMBL/GenBank/DDBJ whole genome shotgun (WGS) entry which is preliminary data.</text>
</comment>
<evidence type="ECO:0000256" key="2">
    <source>
        <dbReference type="SAM" id="SignalP"/>
    </source>
</evidence>
<proteinExistence type="predicted"/>
<dbReference type="EMBL" id="BAAAQD010000048">
    <property type="protein sequence ID" value="GAA1572360.1"/>
    <property type="molecule type" value="Genomic_DNA"/>
</dbReference>
<organism evidence="3 4">
    <name type="scientific">Dactylosporangium maewongense</name>
    <dbReference type="NCBI Taxonomy" id="634393"/>
    <lineage>
        <taxon>Bacteria</taxon>
        <taxon>Bacillati</taxon>
        <taxon>Actinomycetota</taxon>
        <taxon>Actinomycetes</taxon>
        <taxon>Micromonosporales</taxon>
        <taxon>Micromonosporaceae</taxon>
        <taxon>Dactylosporangium</taxon>
    </lineage>
</organism>
<feature type="signal peptide" evidence="2">
    <location>
        <begin position="1"/>
        <end position="24"/>
    </location>
</feature>
<feature type="chain" id="PRO_5047047860" description="Secreted protein" evidence="2">
    <location>
        <begin position="25"/>
        <end position="117"/>
    </location>
</feature>
<protein>
    <recommendedName>
        <fullName evidence="5">Secreted protein</fullName>
    </recommendedName>
</protein>
<evidence type="ECO:0000256" key="1">
    <source>
        <dbReference type="SAM" id="MobiDB-lite"/>
    </source>
</evidence>
<sequence>MWPARAGLAFLLLLSLLLAPLASAQSAHLLQGHPDGHAASAGHGHHGVTGEHSHQHHHNVLHTAGAPAYPQQPKLPTGSATVITVPAGVVTEPPPPTAVPDRDTGQPRQSHLQVWRI</sequence>
<dbReference type="Proteomes" id="UP001501470">
    <property type="component" value="Unassembled WGS sequence"/>
</dbReference>
<evidence type="ECO:0000313" key="4">
    <source>
        <dbReference type="Proteomes" id="UP001501470"/>
    </source>
</evidence>
<gene>
    <name evidence="3" type="ORF">GCM10009827_112960</name>
</gene>
<name>A0ABP4P4I1_9ACTN</name>
<keyword evidence="4" id="KW-1185">Reference proteome</keyword>
<evidence type="ECO:0008006" key="5">
    <source>
        <dbReference type="Google" id="ProtNLM"/>
    </source>
</evidence>
<accession>A0ABP4P4I1</accession>
<feature type="compositionally biased region" description="Low complexity" evidence="1">
    <location>
        <begin position="32"/>
        <end position="42"/>
    </location>
</feature>
<reference evidence="4" key="1">
    <citation type="journal article" date="2019" name="Int. J. Syst. Evol. Microbiol.">
        <title>The Global Catalogue of Microorganisms (GCM) 10K type strain sequencing project: providing services to taxonomists for standard genome sequencing and annotation.</title>
        <authorList>
            <consortium name="The Broad Institute Genomics Platform"/>
            <consortium name="The Broad Institute Genome Sequencing Center for Infectious Disease"/>
            <person name="Wu L."/>
            <person name="Ma J."/>
        </authorList>
    </citation>
    <scope>NUCLEOTIDE SEQUENCE [LARGE SCALE GENOMIC DNA]</scope>
    <source>
        <strain evidence="4">JCM 15933</strain>
    </source>
</reference>
<evidence type="ECO:0000313" key="3">
    <source>
        <dbReference type="EMBL" id="GAA1572360.1"/>
    </source>
</evidence>